<dbReference type="EMBL" id="ABIA03000002">
    <property type="protein sequence ID" value="EDQ34591.1"/>
    <property type="molecule type" value="Genomic_DNA"/>
</dbReference>
<comment type="similarity">
    <text evidence="2 7">Belongs to the FlgH family.</text>
</comment>
<proteinExistence type="inferred from homology"/>
<evidence type="ECO:0000256" key="4">
    <source>
        <dbReference type="ARBA" id="ARBA00023136"/>
    </source>
</evidence>
<keyword evidence="9" id="KW-1185">Reference proteome</keyword>
<dbReference type="GO" id="GO:0003774">
    <property type="term" value="F:cytoskeletal motor activity"/>
    <property type="evidence" value="ECO:0007669"/>
    <property type="project" value="InterPro"/>
</dbReference>
<dbReference type="GO" id="GO:0009427">
    <property type="term" value="C:bacterial-type flagellum basal body, distal rod, L ring"/>
    <property type="evidence" value="ECO:0007669"/>
    <property type="project" value="InterPro"/>
</dbReference>
<dbReference type="GO" id="GO:0071973">
    <property type="term" value="P:bacterial-type flagellum-dependent cell motility"/>
    <property type="evidence" value="ECO:0007669"/>
    <property type="project" value="InterPro"/>
</dbReference>
<evidence type="ECO:0000256" key="3">
    <source>
        <dbReference type="ARBA" id="ARBA00022729"/>
    </source>
</evidence>
<dbReference type="eggNOG" id="COG2063">
    <property type="taxonomic scope" value="Bacteria"/>
</dbReference>
<dbReference type="HOGENOM" id="CLU_069313_1_2_5"/>
<comment type="function">
    <text evidence="1 7">Assembles around the rod to form the L-ring and probably protects the motor/basal body from shearing forces during rotation.</text>
</comment>
<dbReference type="NCBIfam" id="NF001305">
    <property type="entry name" value="PRK00249.1-5"/>
    <property type="match status" value="1"/>
</dbReference>
<keyword evidence="5 7" id="KW-0975">Bacterial flagellum</keyword>
<dbReference type="PANTHER" id="PTHR34933">
    <property type="entry name" value="FLAGELLAR L-RING PROTEIN"/>
    <property type="match status" value="1"/>
</dbReference>
<comment type="subcellular location">
    <subcellularLocation>
        <location evidence="7">Cell outer membrane</location>
        <topology evidence="7">Lipid-anchor</topology>
    </subcellularLocation>
    <subcellularLocation>
        <location evidence="7">Bacterial flagellum basal body</location>
    </subcellularLocation>
</comment>
<evidence type="ECO:0000256" key="5">
    <source>
        <dbReference type="ARBA" id="ARBA00023143"/>
    </source>
</evidence>
<dbReference type="PROSITE" id="PS51257">
    <property type="entry name" value="PROKAR_LIPOPROTEIN"/>
    <property type="match status" value="1"/>
</dbReference>
<dbReference type="HAMAP" id="MF_00415">
    <property type="entry name" value="FlgH"/>
    <property type="match status" value="1"/>
</dbReference>
<accession>A9CYM2</accession>
<reference evidence="8 9" key="1">
    <citation type="submission" date="2007-10" db="EMBL/GenBank/DDBJ databases">
        <authorList>
            <person name="Wagner-Dobler I."/>
            <person name="Ferriera S."/>
            <person name="Johnson J."/>
            <person name="Kravitz S."/>
            <person name="Beeson K."/>
            <person name="Sutton G."/>
            <person name="Rogers Y.-H."/>
            <person name="Friedman R."/>
            <person name="Frazier M."/>
            <person name="Venter J.C."/>
        </authorList>
    </citation>
    <scope>NUCLEOTIDE SEQUENCE [LARGE SCALE GENOMIC DNA]</scope>
    <source>
        <strain evidence="8 9">DFL-43</strain>
    </source>
</reference>
<sequence length="239" mass="25334">MNRAVAITILALSLGGCSAQTLKEVGRAPSMSPVGAGLAYGETPQMAAYPKQPMPRSQGFSLWDDNKSKLFQDARAMSVGDILTVDLAINDKATFDNATDRSRQNSSGINAGFNLPLLEGLGIGAVNEGDLEFGSNTSTSGQGTTERSEQLELRIAAVVTGILPNGNLVISGSQEVRVNQELRILNVAGIVRPLDVDHNNTVAYDKIAEARVSYGGRGRLMEVQQPPVGQQLVDILSPI</sequence>
<keyword evidence="3 7" id="KW-0732">Signal</keyword>
<keyword evidence="4 7" id="KW-0472">Membrane</keyword>
<evidence type="ECO:0000313" key="9">
    <source>
        <dbReference type="Proteomes" id="UP000004291"/>
    </source>
</evidence>
<comment type="caution">
    <text evidence="8">The sequence shown here is derived from an EMBL/GenBank/DDBJ whole genome shotgun (WGS) entry which is preliminary data.</text>
</comment>
<comment type="subunit">
    <text evidence="7">The basal body constitutes a major portion of the flagellar organelle and consists of four rings (L,P,S, and M) mounted on a central rod.</text>
</comment>
<keyword evidence="8" id="KW-0969">Cilium</keyword>
<gene>
    <name evidence="7" type="primary">flgH</name>
    <name evidence="8" type="ORF">HPDFL43_00300</name>
</gene>
<organism evidence="8 9">
    <name type="scientific">Hoeflea phototrophica (strain DSM 17068 / NCIMB 14078 / DFL-43)</name>
    <dbReference type="NCBI Taxonomy" id="411684"/>
    <lineage>
        <taxon>Bacteria</taxon>
        <taxon>Pseudomonadati</taxon>
        <taxon>Pseudomonadota</taxon>
        <taxon>Alphaproteobacteria</taxon>
        <taxon>Hyphomicrobiales</taxon>
        <taxon>Rhizobiaceae</taxon>
        <taxon>Hoeflea</taxon>
    </lineage>
</organism>
<keyword evidence="8" id="KW-0966">Cell projection</keyword>
<dbReference type="Pfam" id="PF02107">
    <property type="entry name" value="FlgH"/>
    <property type="match status" value="1"/>
</dbReference>
<dbReference type="RefSeq" id="WP_007195852.1">
    <property type="nucleotide sequence ID" value="NZ_CM002917.1"/>
</dbReference>
<dbReference type="OrthoDB" id="9789227at2"/>
<keyword evidence="6 7" id="KW-0998">Cell outer membrane</keyword>
<dbReference type="GO" id="GO:0009279">
    <property type="term" value="C:cell outer membrane"/>
    <property type="evidence" value="ECO:0007669"/>
    <property type="project" value="UniProtKB-SubCell"/>
</dbReference>
<dbReference type="InterPro" id="IPR000527">
    <property type="entry name" value="Flag_Lring"/>
</dbReference>
<evidence type="ECO:0000256" key="1">
    <source>
        <dbReference type="ARBA" id="ARBA00002591"/>
    </source>
</evidence>
<dbReference type="PANTHER" id="PTHR34933:SF1">
    <property type="entry name" value="FLAGELLAR L-RING PROTEIN"/>
    <property type="match status" value="1"/>
</dbReference>
<evidence type="ECO:0000256" key="7">
    <source>
        <dbReference type="HAMAP-Rule" id="MF_00415"/>
    </source>
</evidence>
<protein>
    <recommendedName>
        <fullName evidence="7">Flagellar L-ring protein</fullName>
    </recommendedName>
    <alternativeName>
        <fullName evidence="7">Basal body L-ring protein</fullName>
    </alternativeName>
</protein>
<dbReference type="PRINTS" id="PR01008">
    <property type="entry name" value="FLGLRINGFLGH"/>
</dbReference>
<dbReference type="AlphaFoldDB" id="A9CYM2"/>
<reference evidence="8 9" key="2">
    <citation type="submission" date="2012-06" db="EMBL/GenBank/DDBJ databases">
        <authorList>
            <person name="Fiebig A."/>
        </authorList>
    </citation>
    <scope>NUCLEOTIDE SEQUENCE [LARGE SCALE GENOMIC DNA]</scope>
    <source>
        <strain evidence="8 9">DFL-43</strain>
    </source>
</reference>
<dbReference type="STRING" id="411684.HPDFL43_00300"/>
<evidence type="ECO:0000256" key="2">
    <source>
        <dbReference type="ARBA" id="ARBA00006929"/>
    </source>
</evidence>
<dbReference type="Proteomes" id="UP000004291">
    <property type="component" value="Chromosome"/>
</dbReference>
<evidence type="ECO:0000313" key="8">
    <source>
        <dbReference type="EMBL" id="EDQ34591.1"/>
    </source>
</evidence>
<keyword evidence="7" id="KW-0449">Lipoprotein</keyword>
<evidence type="ECO:0000256" key="6">
    <source>
        <dbReference type="ARBA" id="ARBA00023237"/>
    </source>
</evidence>
<keyword evidence="8" id="KW-0282">Flagellum</keyword>
<name>A9CYM2_HOEPD</name>